<keyword evidence="2 4" id="KW-0812">Transmembrane</keyword>
<dbReference type="PROSITE" id="PS50920">
    <property type="entry name" value="SOLCAR"/>
    <property type="match status" value="3"/>
</dbReference>
<dbReference type="InterPro" id="IPR023395">
    <property type="entry name" value="MCP_dom_sf"/>
</dbReference>
<evidence type="ECO:0000313" key="7">
    <source>
        <dbReference type="Proteomes" id="UP001515480"/>
    </source>
</evidence>
<comment type="subcellular location">
    <subcellularLocation>
        <location evidence="1">Membrane</location>
        <topology evidence="1">Multi-pass membrane protein</topology>
    </subcellularLocation>
</comment>
<dbReference type="SUPFAM" id="SSF103506">
    <property type="entry name" value="Mitochondrial carrier"/>
    <property type="match status" value="1"/>
</dbReference>
<comment type="caution">
    <text evidence="6">The sequence shown here is derived from an EMBL/GenBank/DDBJ whole genome shotgun (WGS) entry which is preliminary data.</text>
</comment>
<dbReference type="GO" id="GO:0015742">
    <property type="term" value="P:alpha-ketoglutarate transport"/>
    <property type="evidence" value="ECO:0007669"/>
    <property type="project" value="TreeGrafter"/>
</dbReference>
<dbReference type="GO" id="GO:0005371">
    <property type="term" value="F:tricarboxylate secondary active transmembrane transporter activity"/>
    <property type="evidence" value="ECO:0007669"/>
    <property type="project" value="TreeGrafter"/>
</dbReference>
<dbReference type="PANTHER" id="PTHR46982">
    <property type="entry name" value="CITRATE/OXOGLUTARATE CARRIER PROTEIN"/>
    <property type="match status" value="1"/>
</dbReference>
<keyword evidence="3 4" id="KW-0472">Membrane</keyword>
<keyword evidence="5" id="KW-0813">Transport</keyword>
<gene>
    <name evidence="6" type="ORF">AB1Y20_010010</name>
</gene>
<reference evidence="6 7" key="1">
    <citation type="journal article" date="2024" name="Science">
        <title>Giant polyketide synthase enzymes in the biosynthesis of giant marine polyether toxins.</title>
        <authorList>
            <person name="Fallon T.R."/>
            <person name="Shende V.V."/>
            <person name="Wierzbicki I.H."/>
            <person name="Pendleton A.L."/>
            <person name="Watervoot N.F."/>
            <person name="Auber R.P."/>
            <person name="Gonzalez D.J."/>
            <person name="Wisecaver J.H."/>
            <person name="Moore B.S."/>
        </authorList>
    </citation>
    <scope>NUCLEOTIDE SEQUENCE [LARGE SCALE GENOMIC DNA]</scope>
    <source>
        <strain evidence="6 7">12B1</strain>
    </source>
</reference>
<name>A0AB34K2T0_PRYPA</name>
<evidence type="ECO:0008006" key="8">
    <source>
        <dbReference type="Google" id="ProtNLM"/>
    </source>
</evidence>
<sequence length="283" mass="30261">MPAAAAAPAGKGWKNIRNGAILQCAEAMTLGMPLEVWKTRMGRYRNEGTMESFYNIQKQGISTFWKGLGPKLFESASKGAVLIYSKEAISESCVAFGMGSVTAGFVAGAGGGVAQTVVMGPCTFLVTAVVTGDGKATVASTITKTWKEKGVVGFYPGGVAIAFRQATNWASRQGFTDAVRGQFRYLFHGDSNAKLSVPQEALAGMCGGILSCWNHPFEVARIEMQARAAAGESSMSMIAVFRSVYSEYGMRGLFQGLIPRMGLNIWQTLFMVSGAKLIKDRLD</sequence>
<dbReference type="GO" id="GO:0005739">
    <property type="term" value="C:mitochondrion"/>
    <property type="evidence" value="ECO:0007669"/>
    <property type="project" value="TreeGrafter"/>
</dbReference>
<feature type="repeat" description="Solcar" evidence="4">
    <location>
        <begin position="99"/>
        <end position="182"/>
    </location>
</feature>
<feature type="repeat" description="Solcar" evidence="4">
    <location>
        <begin position="195"/>
        <end position="281"/>
    </location>
</feature>
<dbReference type="AlphaFoldDB" id="A0AB34K2T0"/>
<dbReference type="Proteomes" id="UP001515480">
    <property type="component" value="Unassembled WGS sequence"/>
</dbReference>
<dbReference type="InterPro" id="IPR053017">
    <property type="entry name" value="Mito_Cit/Oxoglu_Carrier"/>
</dbReference>
<dbReference type="GO" id="GO:0016020">
    <property type="term" value="C:membrane"/>
    <property type="evidence" value="ECO:0007669"/>
    <property type="project" value="UniProtKB-SubCell"/>
</dbReference>
<evidence type="ECO:0000256" key="4">
    <source>
        <dbReference type="PROSITE-ProRule" id="PRU00282"/>
    </source>
</evidence>
<evidence type="ECO:0000256" key="2">
    <source>
        <dbReference type="ARBA" id="ARBA00022692"/>
    </source>
</evidence>
<feature type="repeat" description="Solcar" evidence="4">
    <location>
        <begin position="13"/>
        <end position="92"/>
    </location>
</feature>
<evidence type="ECO:0000256" key="1">
    <source>
        <dbReference type="ARBA" id="ARBA00004141"/>
    </source>
</evidence>
<dbReference type="Pfam" id="PF00153">
    <property type="entry name" value="Mito_carr"/>
    <property type="match status" value="3"/>
</dbReference>
<evidence type="ECO:0000313" key="6">
    <source>
        <dbReference type="EMBL" id="KAL1528674.1"/>
    </source>
</evidence>
<evidence type="ECO:0000256" key="3">
    <source>
        <dbReference type="ARBA" id="ARBA00023136"/>
    </source>
</evidence>
<dbReference type="EMBL" id="JBGBPQ010000002">
    <property type="protein sequence ID" value="KAL1528674.1"/>
    <property type="molecule type" value="Genomic_DNA"/>
</dbReference>
<organism evidence="6 7">
    <name type="scientific">Prymnesium parvum</name>
    <name type="common">Toxic golden alga</name>
    <dbReference type="NCBI Taxonomy" id="97485"/>
    <lineage>
        <taxon>Eukaryota</taxon>
        <taxon>Haptista</taxon>
        <taxon>Haptophyta</taxon>
        <taxon>Prymnesiophyceae</taxon>
        <taxon>Prymnesiales</taxon>
        <taxon>Prymnesiaceae</taxon>
        <taxon>Prymnesium</taxon>
    </lineage>
</organism>
<evidence type="ECO:0000256" key="5">
    <source>
        <dbReference type="RuleBase" id="RU000488"/>
    </source>
</evidence>
<dbReference type="Gene3D" id="1.50.40.10">
    <property type="entry name" value="Mitochondrial carrier domain"/>
    <property type="match status" value="1"/>
</dbReference>
<protein>
    <recommendedName>
        <fullName evidence="8">Mitochondrial carrier protein</fullName>
    </recommendedName>
</protein>
<proteinExistence type="inferred from homology"/>
<dbReference type="GO" id="GO:0006843">
    <property type="term" value="P:mitochondrial citrate transmembrane transport"/>
    <property type="evidence" value="ECO:0007669"/>
    <property type="project" value="TreeGrafter"/>
</dbReference>
<dbReference type="PANTHER" id="PTHR46982:SF1">
    <property type="entry name" value="CITRATE_OXOGLUTARATE CARRIER PROTEIN"/>
    <property type="match status" value="1"/>
</dbReference>
<comment type="similarity">
    <text evidence="5">Belongs to the mitochondrial carrier (TC 2.A.29) family.</text>
</comment>
<dbReference type="InterPro" id="IPR018108">
    <property type="entry name" value="MCP_transmembrane"/>
</dbReference>
<keyword evidence="7" id="KW-1185">Reference proteome</keyword>
<accession>A0AB34K2T0</accession>